<gene>
    <name evidence="3" type="ORF">HF682_03915</name>
</gene>
<organism evidence="3 4">
    <name type="scientific">Leeia aquatica</name>
    <dbReference type="NCBI Taxonomy" id="2725557"/>
    <lineage>
        <taxon>Bacteria</taxon>
        <taxon>Pseudomonadati</taxon>
        <taxon>Pseudomonadota</taxon>
        <taxon>Betaproteobacteria</taxon>
        <taxon>Neisseriales</taxon>
        <taxon>Leeiaceae</taxon>
        <taxon>Leeia</taxon>
    </lineage>
</organism>
<dbReference type="Proteomes" id="UP000587991">
    <property type="component" value="Unassembled WGS sequence"/>
</dbReference>
<evidence type="ECO:0000256" key="1">
    <source>
        <dbReference type="SAM" id="MobiDB-lite"/>
    </source>
</evidence>
<comment type="caution">
    <text evidence="3">The sequence shown here is derived from an EMBL/GenBank/DDBJ whole genome shotgun (WGS) entry which is preliminary data.</text>
</comment>
<dbReference type="EMBL" id="JABAIM010000001">
    <property type="protein sequence ID" value="NLR74299.1"/>
    <property type="molecule type" value="Genomic_DNA"/>
</dbReference>
<sequence>MGLLLCLLTPAAHAAMYKCAINGKTTYSSTPCDGGQQQVMEAPSQPDADAEPVKPLTRKDVEALRSMCADFSTRKARALRNRFGSDDSTLFKLVLMEAQKPGPIHTAIKKTAEYMKWVSGNNPNLTEDELAITGNAYCVPLLPVLPRK</sequence>
<dbReference type="Pfam" id="PF13511">
    <property type="entry name" value="DUF4124"/>
    <property type="match status" value="1"/>
</dbReference>
<proteinExistence type="predicted"/>
<keyword evidence="4" id="KW-1185">Reference proteome</keyword>
<evidence type="ECO:0000259" key="2">
    <source>
        <dbReference type="Pfam" id="PF13511"/>
    </source>
</evidence>
<dbReference type="InterPro" id="IPR025392">
    <property type="entry name" value="DUF4124"/>
</dbReference>
<name>A0A847SAD5_9NEIS</name>
<feature type="region of interest" description="Disordered" evidence="1">
    <location>
        <begin position="31"/>
        <end position="53"/>
    </location>
</feature>
<feature type="domain" description="DUF4124" evidence="2">
    <location>
        <begin position="3"/>
        <end position="51"/>
    </location>
</feature>
<protein>
    <submittedName>
        <fullName evidence="3">DUF4124 domain-containing protein</fullName>
    </submittedName>
</protein>
<dbReference type="RefSeq" id="WP_168875921.1">
    <property type="nucleotide sequence ID" value="NZ_JABAIM010000001.1"/>
</dbReference>
<evidence type="ECO:0000313" key="4">
    <source>
        <dbReference type="Proteomes" id="UP000587991"/>
    </source>
</evidence>
<evidence type="ECO:0000313" key="3">
    <source>
        <dbReference type="EMBL" id="NLR74299.1"/>
    </source>
</evidence>
<accession>A0A847SAD5</accession>
<dbReference type="AlphaFoldDB" id="A0A847SAD5"/>
<reference evidence="3 4" key="1">
    <citation type="submission" date="2020-04" db="EMBL/GenBank/DDBJ databases">
        <title>Draft genome of Leeia sp. IMCC25680.</title>
        <authorList>
            <person name="Song J."/>
            <person name="Cho J.-C."/>
        </authorList>
    </citation>
    <scope>NUCLEOTIDE SEQUENCE [LARGE SCALE GENOMIC DNA]</scope>
    <source>
        <strain evidence="3 4">IMCC25680</strain>
    </source>
</reference>